<evidence type="ECO:0000313" key="2">
    <source>
        <dbReference type="Proteomes" id="UP000622245"/>
    </source>
</evidence>
<protein>
    <recommendedName>
        <fullName evidence="3">DUF4254 domain-containing protein</fullName>
    </recommendedName>
</protein>
<reference evidence="1 2" key="1">
    <citation type="submission" date="2021-01" db="EMBL/GenBank/DDBJ databases">
        <title>Draft genome sequence of Micromonospora sp. strain STR1s_6.</title>
        <authorList>
            <person name="Karlyshev A."/>
            <person name="Jawad R."/>
        </authorList>
    </citation>
    <scope>NUCLEOTIDE SEQUENCE [LARGE SCALE GENOMIC DNA]</scope>
    <source>
        <strain evidence="1 2">STR1S-6</strain>
    </source>
</reference>
<dbReference type="RefSeq" id="WP_203147516.1">
    <property type="nucleotide sequence ID" value="NZ_JAEVHL010000017.1"/>
</dbReference>
<organism evidence="1 2">
    <name type="scientific">Micromonospora tarensis</name>
    <dbReference type="NCBI Taxonomy" id="2806100"/>
    <lineage>
        <taxon>Bacteria</taxon>
        <taxon>Bacillati</taxon>
        <taxon>Actinomycetota</taxon>
        <taxon>Actinomycetes</taxon>
        <taxon>Micromonosporales</taxon>
        <taxon>Micromonosporaceae</taxon>
        <taxon>Micromonospora</taxon>
    </lineage>
</organism>
<keyword evidence="2" id="KW-1185">Reference proteome</keyword>
<gene>
    <name evidence="1" type="ORF">JM949_06385</name>
</gene>
<name>A0ABS1YCJ0_9ACTN</name>
<dbReference type="Proteomes" id="UP000622245">
    <property type="component" value="Unassembled WGS sequence"/>
</dbReference>
<sequence>MTDLVTWLRAQLDDDESGAQAIGPNVQLDDPRLTDGEIAHVTRWGRTRALAEVDAKRRHIARWERTNALLAAADNPGAIRNELLSVRRAFADVIADDALPYADRPGYRDEWRPA</sequence>
<comment type="caution">
    <text evidence="1">The sequence shown here is derived from an EMBL/GenBank/DDBJ whole genome shotgun (WGS) entry which is preliminary data.</text>
</comment>
<proteinExistence type="predicted"/>
<dbReference type="InterPro" id="IPR046193">
    <property type="entry name" value="DUF6221"/>
</dbReference>
<evidence type="ECO:0000313" key="1">
    <source>
        <dbReference type="EMBL" id="MBM0275110.1"/>
    </source>
</evidence>
<dbReference type="EMBL" id="JAEVHL010000017">
    <property type="protein sequence ID" value="MBM0275110.1"/>
    <property type="molecule type" value="Genomic_DNA"/>
</dbReference>
<dbReference type="Pfam" id="PF19730">
    <property type="entry name" value="DUF6221"/>
    <property type="match status" value="1"/>
</dbReference>
<accession>A0ABS1YCJ0</accession>
<evidence type="ECO:0008006" key="3">
    <source>
        <dbReference type="Google" id="ProtNLM"/>
    </source>
</evidence>